<organism evidence="2 3">
    <name type="scientific">Araneus ventricosus</name>
    <name type="common">Orbweaver spider</name>
    <name type="synonym">Epeira ventricosa</name>
    <dbReference type="NCBI Taxonomy" id="182803"/>
    <lineage>
        <taxon>Eukaryota</taxon>
        <taxon>Metazoa</taxon>
        <taxon>Ecdysozoa</taxon>
        <taxon>Arthropoda</taxon>
        <taxon>Chelicerata</taxon>
        <taxon>Arachnida</taxon>
        <taxon>Araneae</taxon>
        <taxon>Araneomorphae</taxon>
        <taxon>Entelegynae</taxon>
        <taxon>Araneoidea</taxon>
        <taxon>Araneidae</taxon>
        <taxon>Araneus</taxon>
    </lineage>
</organism>
<evidence type="ECO:0000313" key="2">
    <source>
        <dbReference type="EMBL" id="GBO01682.1"/>
    </source>
</evidence>
<sequence length="130" mass="14356">MCSSVIRSSPRTSSEPAWSNLQTKTNSKDFHSQLTRGLTCLTRLVEITSQSIEPVPDERSLPIWQFEDSLVPYKCSVNFGKKKKALGHREAIRRKLPCILNDGVIVPHENTQTASKGSILVPPVGLGSAR</sequence>
<dbReference type="EMBL" id="BGPR01029714">
    <property type="protein sequence ID" value="GBO01682.1"/>
    <property type="molecule type" value="Genomic_DNA"/>
</dbReference>
<name>A0A4Y2TN38_ARAVE</name>
<keyword evidence="3" id="KW-1185">Reference proteome</keyword>
<feature type="compositionally biased region" description="Low complexity" evidence="1">
    <location>
        <begin position="1"/>
        <end position="14"/>
    </location>
</feature>
<reference evidence="2 3" key="1">
    <citation type="journal article" date="2019" name="Sci. Rep.">
        <title>Orb-weaving spider Araneus ventricosus genome elucidates the spidroin gene catalogue.</title>
        <authorList>
            <person name="Kono N."/>
            <person name="Nakamura H."/>
            <person name="Ohtoshi R."/>
            <person name="Moran D.A.P."/>
            <person name="Shinohara A."/>
            <person name="Yoshida Y."/>
            <person name="Fujiwara M."/>
            <person name="Mori M."/>
            <person name="Tomita M."/>
            <person name="Arakawa K."/>
        </authorList>
    </citation>
    <scope>NUCLEOTIDE SEQUENCE [LARGE SCALE GENOMIC DNA]</scope>
</reference>
<dbReference type="AlphaFoldDB" id="A0A4Y2TN38"/>
<evidence type="ECO:0000256" key="1">
    <source>
        <dbReference type="SAM" id="MobiDB-lite"/>
    </source>
</evidence>
<proteinExistence type="predicted"/>
<protein>
    <submittedName>
        <fullName evidence="2">Uncharacterized protein</fullName>
    </submittedName>
</protein>
<gene>
    <name evidence="2" type="ORF">AVEN_224091_1</name>
</gene>
<accession>A0A4Y2TN38</accession>
<comment type="caution">
    <text evidence="2">The sequence shown here is derived from an EMBL/GenBank/DDBJ whole genome shotgun (WGS) entry which is preliminary data.</text>
</comment>
<evidence type="ECO:0000313" key="3">
    <source>
        <dbReference type="Proteomes" id="UP000499080"/>
    </source>
</evidence>
<dbReference type="Proteomes" id="UP000499080">
    <property type="component" value="Unassembled WGS sequence"/>
</dbReference>
<feature type="compositionally biased region" description="Polar residues" evidence="1">
    <location>
        <begin position="15"/>
        <end position="25"/>
    </location>
</feature>
<feature type="region of interest" description="Disordered" evidence="1">
    <location>
        <begin position="1"/>
        <end position="26"/>
    </location>
</feature>